<evidence type="ECO:0000259" key="8">
    <source>
        <dbReference type="PROSITE" id="PS50893"/>
    </source>
</evidence>
<comment type="similarity">
    <text evidence="2">Belongs to the ABC transporter superfamily.</text>
</comment>
<dbReference type="InterPro" id="IPR003439">
    <property type="entry name" value="ABC_transporter-like_ATP-bd"/>
</dbReference>
<evidence type="ECO:0000256" key="7">
    <source>
        <dbReference type="ARBA" id="ARBA00023136"/>
    </source>
</evidence>
<keyword evidence="10" id="KW-1185">Reference proteome</keyword>
<evidence type="ECO:0000313" key="9">
    <source>
        <dbReference type="EMBL" id="RYC11111.1"/>
    </source>
</evidence>
<dbReference type="OrthoDB" id="5357528at2"/>
<protein>
    <submittedName>
        <fullName evidence="9">ABC transporter ATP-binding protein</fullName>
    </submittedName>
</protein>
<dbReference type="AlphaFoldDB" id="A0A4Q2SZV4"/>
<evidence type="ECO:0000256" key="5">
    <source>
        <dbReference type="ARBA" id="ARBA00022741"/>
    </source>
</evidence>
<proteinExistence type="inferred from homology"/>
<dbReference type="PANTHER" id="PTHR43297:SF2">
    <property type="entry name" value="DIPEPTIDE TRANSPORT ATP-BINDING PROTEIN DPPD"/>
    <property type="match status" value="1"/>
</dbReference>
<dbReference type="GO" id="GO:0015833">
    <property type="term" value="P:peptide transport"/>
    <property type="evidence" value="ECO:0007669"/>
    <property type="project" value="InterPro"/>
</dbReference>
<dbReference type="NCBIfam" id="TIGR01727">
    <property type="entry name" value="oligo_HPY"/>
    <property type="match status" value="1"/>
</dbReference>
<dbReference type="SMART" id="SM00382">
    <property type="entry name" value="AAA"/>
    <property type="match status" value="1"/>
</dbReference>
<keyword evidence="3" id="KW-0813">Transport</keyword>
<keyword evidence="4" id="KW-1003">Cell membrane</keyword>
<dbReference type="CDD" id="cd03257">
    <property type="entry name" value="ABC_NikE_OppD_transporters"/>
    <property type="match status" value="1"/>
</dbReference>
<evidence type="ECO:0000313" key="10">
    <source>
        <dbReference type="Proteomes" id="UP000291101"/>
    </source>
</evidence>
<dbReference type="RefSeq" id="WP_129426902.1">
    <property type="nucleotide sequence ID" value="NZ_SDWV01000009.1"/>
</dbReference>
<dbReference type="SUPFAM" id="SSF52540">
    <property type="entry name" value="P-loop containing nucleoside triphosphate hydrolases"/>
    <property type="match status" value="1"/>
</dbReference>
<dbReference type="InterPro" id="IPR050388">
    <property type="entry name" value="ABC_Ni/Peptide_Import"/>
</dbReference>
<dbReference type="FunFam" id="3.40.50.300:FF:000016">
    <property type="entry name" value="Oligopeptide ABC transporter ATP-binding component"/>
    <property type="match status" value="1"/>
</dbReference>
<keyword evidence="6 9" id="KW-0067">ATP-binding</keyword>
<evidence type="ECO:0000256" key="3">
    <source>
        <dbReference type="ARBA" id="ARBA00022448"/>
    </source>
</evidence>
<sequence>MSAPVLAVDALGVVFETDRGPAVTVDGVSFEVAAGETVGIVGESGSGKSTTSLAVMGLLPRNARVTGSIKLQGEELVGRPDTEMRELRGKQVAMVFQDSLAALNPVVTVGDQLAEAVRVHHPGTRSSVLRGRAIELLELVGIPSPHTRVDRYPHGFSGGMRQRAVIAMAVANEPSLIIADEPTTALDVTVQAQILQVLRTVQDETGTAIMLITHDLGVVAGVADRVLVMYAGGLVEQGSVEQAFYEPSHPYTRGLLASLPRTDRRSRDDRLFQIAGQPPRPTDLPPGCRFGPRCEFFEADPCSVTAPPAAEVGPGHLAACHFVDKVVASSLDAGERGTGD</sequence>
<dbReference type="InterPro" id="IPR003593">
    <property type="entry name" value="AAA+_ATPase"/>
</dbReference>
<evidence type="ECO:0000256" key="4">
    <source>
        <dbReference type="ARBA" id="ARBA00022475"/>
    </source>
</evidence>
<comment type="subcellular location">
    <subcellularLocation>
        <location evidence="1">Cell membrane</location>
        <topology evidence="1">Peripheral membrane protein</topology>
    </subcellularLocation>
</comment>
<dbReference type="Gene3D" id="3.40.50.300">
    <property type="entry name" value="P-loop containing nucleotide triphosphate hydrolases"/>
    <property type="match status" value="1"/>
</dbReference>
<accession>A0A4Q2SZV4</accession>
<dbReference type="InterPro" id="IPR013563">
    <property type="entry name" value="Oligopep_ABC_C"/>
</dbReference>
<keyword evidence="5" id="KW-0547">Nucleotide-binding</keyword>
<dbReference type="InterPro" id="IPR027417">
    <property type="entry name" value="P-loop_NTPase"/>
</dbReference>
<keyword evidence="7" id="KW-0472">Membrane</keyword>
<dbReference type="PROSITE" id="PS50893">
    <property type="entry name" value="ABC_TRANSPORTER_2"/>
    <property type="match status" value="1"/>
</dbReference>
<dbReference type="Proteomes" id="UP000291101">
    <property type="component" value="Unassembled WGS sequence"/>
</dbReference>
<gene>
    <name evidence="9" type="ORF">EUA94_10915</name>
</gene>
<dbReference type="PROSITE" id="PS00211">
    <property type="entry name" value="ABC_TRANSPORTER_1"/>
    <property type="match status" value="1"/>
</dbReference>
<evidence type="ECO:0000256" key="1">
    <source>
        <dbReference type="ARBA" id="ARBA00004202"/>
    </source>
</evidence>
<feature type="domain" description="ABC transporter" evidence="8">
    <location>
        <begin position="8"/>
        <end position="256"/>
    </location>
</feature>
<evidence type="ECO:0000256" key="2">
    <source>
        <dbReference type="ARBA" id="ARBA00005417"/>
    </source>
</evidence>
<dbReference type="GO" id="GO:0005524">
    <property type="term" value="F:ATP binding"/>
    <property type="evidence" value="ECO:0007669"/>
    <property type="project" value="UniProtKB-KW"/>
</dbReference>
<comment type="caution">
    <text evidence="9">The sequence shown here is derived from an EMBL/GenBank/DDBJ whole genome shotgun (WGS) entry which is preliminary data.</text>
</comment>
<dbReference type="EMBL" id="SDWV01000009">
    <property type="protein sequence ID" value="RYC11111.1"/>
    <property type="molecule type" value="Genomic_DNA"/>
</dbReference>
<dbReference type="Pfam" id="PF00005">
    <property type="entry name" value="ABC_tran"/>
    <property type="match status" value="1"/>
</dbReference>
<organism evidence="9 10">
    <name type="scientific">Nocardioides zhouii</name>
    <dbReference type="NCBI Taxonomy" id="1168729"/>
    <lineage>
        <taxon>Bacteria</taxon>
        <taxon>Bacillati</taxon>
        <taxon>Actinomycetota</taxon>
        <taxon>Actinomycetes</taxon>
        <taxon>Propionibacteriales</taxon>
        <taxon>Nocardioidaceae</taxon>
        <taxon>Nocardioides</taxon>
    </lineage>
</organism>
<dbReference type="InterPro" id="IPR017871">
    <property type="entry name" value="ABC_transporter-like_CS"/>
</dbReference>
<reference evidence="9 10" key="1">
    <citation type="submission" date="2019-01" db="EMBL/GenBank/DDBJ databases">
        <title>Novel species of Nocardioides.</title>
        <authorList>
            <person name="Liu Q."/>
            <person name="X Y.-H."/>
        </authorList>
    </citation>
    <scope>NUCLEOTIDE SEQUENCE [LARGE SCALE GENOMIC DNA]</scope>
    <source>
        <strain evidence="9 10">HLT2-9</strain>
    </source>
</reference>
<dbReference type="GO" id="GO:0016887">
    <property type="term" value="F:ATP hydrolysis activity"/>
    <property type="evidence" value="ECO:0007669"/>
    <property type="project" value="InterPro"/>
</dbReference>
<dbReference type="Pfam" id="PF08352">
    <property type="entry name" value="oligo_HPY"/>
    <property type="match status" value="1"/>
</dbReference>
<evidence type="ECO:0000256" key="6">
    <source>
        <dbReference type="ARBA" id="ARBA00022840"/>
    </source>
</evidence>
<dbReference type="GO" id="GO:0005886">
    <property type="term" value="C:plasma membrane"/>
    <property type="evidence" value="ECO:0007669"/>
    <property type="project" value="UniProtKB-SubCell"/>
</dbReference>
<dbReference type="PANTHER" id="PTHR43297">
    <property type="entry name" value="OLIGOPEPTIDE TRANSPORT ATP-BINDING PROTEIN APPD"/>
    <property type="match status" value="1"/>
</dbReference>
<name>A0A4Q2SZV4_9ACTN</name>